<dbReference type="KEGG" id="act:ACLA_044680"/>
<dbReference type="Proteomes" id="UP000006701">
    <property type="component" value="Unassembled WGS sequence"/>
</dbReference>
<evidence type="ECO:0000256" key="5">
    <source>
        <dbReference type="ARBA" id="ARBA00023004"/>
    </source>
</evidence>
<dbReference type="Gene3D" id="1.10.630.10">
    <property type="entry name" value="Cytochrome P450"/>
    <property type="match status" value="1"/>
</dbReference>
<accession>A1C8W1</accession>
<dbReference type="InterPro" id="IPR002403">
    <property type="entry name" value="Cyt_P450_E_grp-IV"/>
</dbReference>
<dbReference type="PROSITE" id="PS00086">
    <property type="entry name" value="CYTOCHROME_P450"/>
    <property type="match status" value="1"/>
</dbReference>
<dbReference type="GO" id="GO:0004497">
    <property type="term" value="F:monooxygenase activity"/>
    <property type="evidence" value="ECO:0007669"/>
    <property type="project" value="UniProtKB-KW"/>
</dbReference>
<dbReference type="InterPro" id="IPR036396">
    <property type="entry name" value="Cyt_P450_sf"/>
</dbReference>
<organism evidence="9 10">
    <name type="scientific">Aspergillus clavatus (strain ATCC 1007 / CBS 513.65 / DSM 816 / NCTC 3887 / NRRL 1 / QM 1276 / 107)</name>
    <dbReference type="NCBI Taxonomy" id="344612"/>
    <lineage>
        <taxon>Eukaryota</taxon>
        <taxon>Fungi</taxon>
        <taxon>Dikarya</taxon>
        <taxon>Ascomycota</taxon>
        <taxon>Pezizomycotina</taxon>
        <taxon>Eurotiomycetes</taxon>
        <taxon>Eurotiomycetidae</taxon>
        <taxon>Eurotiales</taxon>
        <taxon>Aspergillaceae</taxon>
        <taxon>Aspergillus</taxon>
        <taxon>Aspergillus subgen. Fumigati</taxon>
    </lineage>
</organism>
<dbReference type="HOGENOM" id="CLU_022195_9_2_1"/>
<dbReference type="Pfam" id="PF00067">
    <property type="entry name" value="p450"/>
    <property type="match status" value="1"/>
</dbReference>
<keyword evidence="7 8" id="KW-0349">Heme</keyword>
<protein>
    <submittedName>
        <fullName evidence="9">Cytochrome P450, putative</fullName>
    </submittedName>
</protein>
<sequence length="533" mass="60071">MTAAMLFNLNVSTLSATALVCMLVCLIVKLFETSPVPKNIPWVLSRKGFLQRAAERFIGVNPIGFIQEGYEKYSKNKQPFVMPSVNEGDEVILPKEFSNTVLFAKESEYSFKAHIVDFFQLKYTSWPLAFAEKYDFFVKLVSKDLTETLKSKCVATSLADEARSCLTDIWGEDTENWVEVPLYSTMEKAAARMINVLAIGPGESHDTGLLNAMTNCSNAIVFGANVIKAFPSFLHPIVGPVVGLVNRYQEHAFHTRMKPIIDAKIKEQKEAYDSEKLKEHLKTKGSLLDLLIQAGLRSKWPVELDTMWLAYRMFMINFPGVHTSGISASSALLDILSYPNDEGFGDMLQDEINKIAAGSDGSWTAAELEQATLLESAIKESLRFNGINLLSPTRKVVAPEGATLPDGTFLPYGTKIGIPQYAIHRDSDLYPNPNEYNPYRFYKEHATADELRQNSMTNTSDTYLVFGHGRRQCPGRWVFAHIFKLLIAEIFLKYEIKPLATRPKIHRWGRFQLPPLTVKLTIRRKKDTVAVFK</sequence>
<reference evidence="9 10" key="1">
    <citation type="journal article" date="2008" name="PLoS Genet.">
        <title>Genomic islands in the pathogenic filamentous fungus Aspergillus fumigatus.</title>
        <authorList>
            <person name="Fedorova N.D."/>
            <person name="Khaldi N."/>
            <person name="Joardar V.S."/>
            <person name="Maiti R."/>
            <person name="Amedeo P."/>
            <person name="Anderson M.J."/>
            <person name="Crabtree J."/>
            <person name="Silva J.C."/>
            <person name="Badger J.H."/>
            <person name="Albarraq A."/>
            <person name="Angiuoli S."/>
            <person name="Bussey H."/>
            <person name="Bowyer P."/>
            <person name="Cotty P.J."/>
            <person name="Dyer P.S."/>
            <person name="Egan A."/>
            <person name="Galens K."/>
            <person name="Fraser-Liggett C.M."/>
            <person name="Haas B.J."/>
            <person name="Inman J.M."/>
            <person name="Kent R."/>
            <person name="Lemieux S."/>
            <person name="Malavazi I."/>
            <person name="Orvis J."/>
            <person name="Roemer T."/>
            <person name="Ronning C.M."/>
            <person name="Sundaram J.P."/>
            <person name="Sutton G."/>
            <person name="Turner G."/>
            <person name="Venter J.C."/>
            <person name="White O.R."/>
            <person name="Whitty B.R."/>
            <person name="Youngman P."/>
            <person name="Wolfe K.H."/>
            <person name="Goldman G.H."/>
            <person name="Wortman J.R."/>
            <person name="Jiang B."/>
            <person name="Denning D.W."/>
            <person name="Nierman W.C."/>
        </authorList>
    </citation>
    <scope>NUCLEOTIDE SEQUENCE [LARGE SCALE GENOMIC DNA]</scope>
    <source>
        <strain evidence="10">ATCC 1007 / CBS 513.65 / DSM 816 / NCTC 3887 / NRRL 1</strain>
    </source>
</reference>
<comment type="cofactor">
    <cofactor evidence="1 7">
        <name>heme</name>
        <dbReference type="ChEBI" id="CHEBI:30413"/>
    </cofactor>
</comment>
<dbReference type="EMBL" id="DS027046">
    <property type="protein sequence ID" value="EAW13748.1"/>
    <property type="molecule type" value="Genomic_DNA"/>
</dbReference>
<evidence type="ECO:0000313" key="9">
    <source>
        <dbReference type="EMBL" id="EAW13748.1"/>
    </source>
</evidence>
<evidence type="ECO:0000256" key="6">
    <source>
        <dbReference type="ARBA" id="ARBA00023033"/>
    </source>
</evidence>
<evidence type="ECO:0000313" key="10">
    <source>
        <dbReference type="Proteomes" id="UP000006701"/>
    </source>
</evidence>
<dbReference type="PRINTS" id="PR00465">
    <property type="entry name" value="EP450IV"/>
</dbReference>
<dbReference type="PANTHER" id="PTHR46206:SF8">
    <property type="entry name" value="P450, PUTATIVE (EUROFUNG)-RELATED"/>
    <property type="match status" value="1"/>
</dbReference>
<keyword evidence="4 8" id="KW-0560">Oxidoreductase</keyword>
<dbReference type="GO" id="GO:0020037">
    <property type="term" value="F:heme binding"/>
    <property type="evidence" value="ECO:0007669"/>
    <property type="project" value="InterPro"/>
</dbReference>
<dbReference type="GO" id="GO:0019748">
    <property type="term" value="P:secondary metabolic process"/>
    <property type="evidence" value="ECO:0007669"/>
    <property type="project" value="UniProtKB-ARBA"/>
</dbReference>
<dbReference type="PANTHER" id="PTHR46206">
    <property type="entry name" value="CYTOCHROME P450"/>
    <property type="match status" value="1"/>
</dbReference>
<keyword evidence="5 7" id="KW-0408">Iron</keyword>
<gene>
    <name evidence="9" type="ORF">ACLA_044680</name>
</gene>
<proteinExistence type="inferred from homology"/>
<dbReference type="InterPro" id="IPR017972">
    <property type="entry name" value="Cyt_P450_CS"/>
</dbReference>
<dbReference type="AlphaFoldDB" id="A1C8W1"/>
<comment type="similarity">
    <text evidence="2 8">Belongs to the cytochrome P450 family.</text>
</comment>
<dbReference type="OrthoDB" id="1844152at2759"/>
<dbReference type="GO" id="GO:0016705">
    <property type="term" value="F:oxidoreductase activity, acting on paired donors, with incorporation or reduction of molecular oxygen"/>
    <property type="evidence" value="ECO:0007669"/>
    <property type="project" value="InterPro"/>
</dbReference>
<evidence type="ECO:0000256" key="1">
    <source>
        <dbReference type="ARBA" id="ARBA00001971"/>
    </source>
</evidence>
<evidence type="ECO:0000256" key="2">
    <source>
        <dbReference type="ARBA" id="ARBA00010617"/>
    </source>
</evidence>
<dbReference type="eggNOG" id="KOG0159">
    <property type="taxonomic scope" value="Eukaryota"/>
</dbReference>
<evidence type="ECO:0000256" key="3">
    <source>
        <dbReference type="ARBA" id="ARBA00022723"/>
    </source>
</evidence>
<dbReference type="SUPFAM" id="SSF48264">
    <property type="entry name" value="Cytochrome P450"/>
    <property type="match status" value="1"/>
</dbReference>
<dbReference type="RefSeq" id="XP_001275174.1">
    <property type="nucleotide sequence ID" value="XM_001275173.1"/>
</dbReference>
<dbReference type="CDD" id="cd11041">
    <property type="entry name" value="CYP503A1-like"/>
    <property type="match status" value="1"/>
</dbReference>
<dbReference type="InterPro" id="IPR001128">
    <property type="entry name" value="Cyt_P450"/>
</dbReference>
<keyword evidence="6 8" id="KW-0503">Monooxygenase</keyword>
<dbReference type="GeneID" id="4707246"/>
<dbReference type="VEuPathDB" id="FungiDB:ACLA_044680"/>
<keyword evidence="10" id="KW-1185">Reference proteome</keyword>
<dbReference type="OMA" id="KNIPWVL"/>
<evidence type="ECO:0000256" key="8">
    <source>
        <dbReference type="RuleBase" id="RU000461"/>
    </source>
</evidence>
<dbReference type="GO" id="GO:0005506">
    <property type="term" value="F:iron ion binding"/>
    <property type="evidence" value="ECO:0007669"/>
    <property type="project" value="InterPro"/>
</dbReference>
<feature type="binding site" description="axial binding residue" evidence="7">
    <location>
        <position position="473"/>
    </location>
    <ligand>
        <name>heme</name>
        <dbReference type="ChEBI" id="CHEBI:30413"/>
    </ligand>
    <ligandPart>
        <name>Fe</name>
        <dbReference type="ChEBI" id="CHEBI:18248"/>
    </ligandPart>
</feature>
<keyword evidence="3 7" id="KW-0479">Metal-binding</keyword>
<evidence type="ECO:0000256" key="4">
    <source>
        <dbReference type="ARBA" id="ARBA00023002"/>
    </source>
</evidence>
<evidence type="ECO:0000256" key="7">
    <source>
        <dbReference type="PIRSR" id="PIRSR602403-1"/>
    </source>
</evidence>
<name>A1C8W1_ASPCL</name>